<dbReference type="Proteomes" id="UP000464314">
    <property type="component" value="Chromosome"/>
</dbReference>
<reference evidence="2 3" key="1">
    <citation type="submission" date="2020-01" db="EMBL/GenBank/DDBJ databases">
        <title>Genome analysis of Anaerocolumna sp. CBA3638.</title>
        <authorList>
            <person name="Kim J."/>
            <person name="Roh S.W."/>
        </authorList>
    </citation>
    <scope>NUCLEOTIDE SEQUENCE [LARGE SCALE GENOMIC DNA]</scope>
    <source>
        <strain evidence="2 3">CBA3638</strain>
    </source>
</reference>
<name>A0A6P1TSP3_9FIRM</name>
<dbReference type="Pfam" id="PF14199">
    <property type="entry name" value="DUF4317"/>
    <property type="match status" value="1"/>
</dbReference>
<keyword evidence="3" id="KW-1185">Reference proteome</keyword>
<dbReference type="InterPro" id="IPR025466">
    <property type="entry name" value="DUF4317"/>
</dbReference>
<evidence type="ECO:0000313" key="2">
    <source>
        <dbReference type="EMBL" id="QHQ63282.1"/>
    </source>
</evidence>
<dbReference type="RefSeq" id="WP_161840104.1">
    <property type="nucleotide sequence ID" value="NZ_CP048000.1"/>
</dbReference>
<dbReference type="EMBL" id="CP048000">
    <property type="protein sequence ID" value="QHQ63282.1"/>
    <property type="molecule type" value="Genomic_DNA"/>
</dbReference>
<gene>
    <name evidence="2" type="ORF">Ana3638_22960</name>
</gene>
<accession>A0A6P1TSP3</accession>
<sequence>MNRKEVFEIKSRLKKTGCTFTKMCGCYVNAEKEILLKLNETFLNLEEEEFYKYLDIAKKTLSGTLGNNLLELAFPLEEEKPGGKQQFLMGLRESKLKNEELLEAFYQLIIDSYDYAGNYLILVFHDAYDVMTKTSDNRRLDESEEVYEYLITAICPVALTKPGLGYLEDENKIGPRKRDWVVGAPENGFIFPAFTDRSTDIHSVMFYEKNPVEPHKELMDLVLGCPVKTTGAEKKNIFQNIIKNSVADSEKSTRIFSDIQESLGQLAEEQAAAAETTEEPVVLTGETVQEILAETDLSEELISKIETAYTENFSEEPPAIEHLIDKKILAENEKRKVEKALVEKVQQLQVKLEEVTKAAGTSRAYGELDTQPEDTDSEYNMNHANNENSTGDNYDIILQVKPEKMNQIVSQIIDGKKYIMIPVEEDEQAKVNGTMIS</sequence>
<evidence type="ECO:0000313" key="3">
    <source>
        <dbReference type="Proteomes" id="UP000464314"/>
    </source>
</evidence>
<dbReference type="KEGG" id="anr:Ana3638_22960"/>
<dbReference type="AlphaFoldDB" id="A0A6P1TSP3"/>
<feature type="coiled-coil region" evidence="1">
    <location>
        <begin position="320"/>
        <end position="358"/>
    </location>
</feature>
<evidence type="ECO:0000256" key="1">
    <source>
        <dbReference type="SAM" id="Coils"/>
    </source>
</evidence>
<organism evidence="2 3">
    <name type="scientific">Anaerocolumna sedimenticola</name>
    <dbReference type="NCBI Taxonomy" id="2696063"/>
    <lineage>
        <taxon>Bacteria</taxon>
        <taxon>Bacillati</taxon>
        <taxon>Bacillota</taxon>
        <taxon>Clostridia</taxon>
        <taxon>Lachnospirales</taxon>
        <taxon>Lachnospiraceae</taxon>
        <taxon>Anaerocolumna</taxon>
    </lineage>
</organism>
<keyword evidence="1" id="KW-0175">Coiled coil</keyword>
<protein>
    <submittedName>
        <fullName evidence="2">DUF4317 family protein</fullName>
    </submittedName>
</protein>
<proteinExistence type="predicted"/>